<gene>
    <name evidence="1" type="ORF">M404DRAFT_999699</name>
</gene>
<dbReference type="AlphaFoldDB" id="A0A0C3J8Z9"/>
<keyword evidence="2" id="KW-1185">Reference proteome</keyword>
<sequence>MGQRGSYDLPSSQSGITGLLYHVTLVRDAAGSLSQDAVYRDDWSLTLRRRSPRAEWVGQ</sequence>
<evidence type="ECO:0000313" key="1">
    <source>
        <dbReference type="EMBL" id="KIO05518.1"/>
    </source>
</evidence>
<protein>
    <submittedName>
        <fullName evidence="1">Uncharacterized protein</fullName>
    </submittedName>
</protein>
<dbReference type="EMBL" id="KN831966">
    <property type="protein sequence ID" value="KIO05518.1"/>
    <property type="molecule type" value="Genomic_DNA"/>
</dbReference>
<organism evidence="1 2">
    <name type="scientific">Pisolithus tinctorius Marx 270</name>
    <dbReference type="NCBI Taxonomy" id="870435"/>
    <lineage>
        <taxon>Eukaryota</taxon>
        <taxon>Fungi</taxon>
        <taxon>Dikarya</taxon>
        <taxon>Basidiomycota</taxon>
        <taxon>Agaricomycotina</taxon>
        <taxon>Agaricomycetes</taxon>
        <taxon>Agaricomycetidae</taxon>
        <taxon>Boletales</taxon>
        <taxon>Sclerodermatineae</taxon>
        <taxon>Pisolithaceae</taxon>
        <taxon>Pisolithus</taxon>
    </lineage>
</organism>
<reference evidence="1 2" key="1">
    <citation type="submission" date="2014-04" db="EMBL/GenBank/DDBJ databases">
        <authorList>
            <consortium name="DOE Joint Genome Institute"/>
            <person name="Kuo A."/>
            <person name="Kohler A."/>
            <person name="Costa M.D."/>
            <person name="Nagy L.G."/>
            <person name="Floudas D."/>
            <person name="Copeland A."/>
            <person name="Barry K.W."/>
            <person name="Cichocki N."/>
            <person name="Veneault-Fourrey C."/>
            <person name="LaButti K."/>
            <person name="Lindquist E.A."/>
            <person name="Lipzen A."/>
            <person name="Lundell T."/>
            <person name="Morin E."/>
            <person name="Murat C."/>
            <person name="Sun H."/>
            <person name="Tunlid A."/>
            <person name="Henrissat B."/>
            <person name="Grigoriev I.V."/>
            <person name="Hibbett D.S."/>
            <person name="Martin F."/>
            <person name="Nordberg H.P."/>
            <person name="Cantor M.N."/>
            <person name="Hua S.X."/>
        </authorList>
    </citation>
    <scope>NUCLEOTIDE SEQUENCE [LARGE SCALE GENOMIC DNA]</scope>
    <source>
        <strain evidence="1 2">Marx 270</strain>
    </source>
</reference>
<accession>A0A0C3J8Z9</accession>
<evidence type="ECO:0000313" key="2">
    <source>
        <dbReference type="Proteomes" id="UP000054217"/>
    </source>
</evidence>
<name>A0A0C3J8Z9_PISTI</name>
<proteinExistence type="predicted"/>
<dbReference type="Proteomes" id="UP000054217">
    <property type="component" value="Unassembled WGS sequence"/>
</dbReference>
<dbReference type="HOGENOM" id="CLU_2961811_0_0_1"/>
<dbReference type="InParanoid" id="A0A0C3J8Z9"/>
<reference evidence="2" key="2">
    <citation type="submission" date="2015-01" db="EMBL/GenBank/DDBJ databases">
        <title>Evolutionary Origins and Diversification of the Mycorrhizal Mutualists.</title>
        <authorList>
            <consortium name="DOE Joint Genome Institute"/>
            <consortium name="Mycorrhizal Genomics Consortium"/>
            <person name="Kohler A."/>
            <person name="Kuo A."/>
            <person name="Nagy L.G."/>
            <person name="Floudas D."/>
            <person name="Copeland A."/>
            <person name="Barry K.W."/>
            <person name="Cichocki N."/>
            <person name="Veneault-Fourrey C."/>
            <person name="LaButti K."/>
            <person name="Lindquist E.A."/>
            <person name="Lipzen A."/>
            <person name="Lundell T."/>
            <person name="Morin E."/>
            <person name="Murat C."/>
            <person name="Riley R."/>
            <person name="Ohm R."/>
            <person name="Sun H."/>
            <person name="Tunlid A."/>
            <person name="Henrissat B."/>
            <person name="Grigoriev I.V."/>
            <person name="Hibbett D.S."/>
            <person name="Martin F."/>
        </authorList>
    </citation>
    <scope>NUCLEOTIDE SEQUENCE [LARGE SCALE GENOMIC DNA]</scope>
    <source>
        <strain evidence="2">Marx 270</strain>
    </source>
</reference>